<reference evidence="1" key="1">
    <citation type="submission" date="2020-01" db="EMBL/GenBank/DDBJ databases">
        <authorList>
            <consortium name="DOE Joint Genome Institute"/>
            <person name="Haridas S."/>
            <person name="Albert R."/>
            <person name="Binder M."/>
            <person name="Bloem J."/>
            <person name="Labutti K."/>
            <person name="Salamov A."/>
            <person name="Andreopoulos B."/>
            <person name="Baker S.E."/>
            <person name="Barry K."/>
            <person name="Bills G."/>
            <person name="Bluhm B.H."/>
            <person name="Cannon C."/>
            <person name="Castanera R."/>
            <person name="Culley D.E."/>
            <person name="Daum C."/>
            <person name="Ezra D."/>
            <person name="Gonzalez J.B."/>
            <person name="Henrissat B."/>
            <person name="Kuo A."/>
            <person name="Liang C."/>
            <person name="Lipzen A."/>
            <person name="Lutzoni F."/>
            <person name="Magnuson J."/>
            <person name="Mondo S."/>
            <person name="Nolan M."/>
            <person name="Ohm R."/>
            <person name="Pangilinan J."/>
            <person name="Park H.-J."/>
            <person name="Ramirez L."/>
            <person name="Alfaro M."/>
            <person name="Sun H."/>
            <person name="Tritt A."/>
            <person name="Yoshinaga Y."/>
            <person name="Zwiers L.-H."/>
            <person name="Turgeon B.G."/>
            <person name="Goodwin S.B."/>
            <person name="Spatafora J.W."/>
            <person name="Crous P.W."/>
            <person name="Grigoriev I.V."/>
        </authorList>
    </citation>
    <scope>NUCLEOTIDE SEQUENCE</scope>
    <source>
        <strain evidence="1">P77</strain>
    </source>
</reference>
<gene>
    <name evidence="1" type="ORF">BDW02DRAFT_527572</name>
</gene>
<dbReference type="Proteomes" id="UP000800040">
    <property type="component" value="Unassembled WGS sequence"/>
</dbReference>
<dbReference type="OrthoDB" id="3932667at2759"/>
<accession>A0A6A5KG41</accession>
<dbReference type="AlphaFoldDB" id="A0A6A5KG41"/>
<proteinExistence type="predicted"/>
<organism evidence="1 2">
    <name type="scientific">Decorospora gaudefroyi</name>
    <dbReference type="NCBI Taxonomy" id="184978"/>
    <lineage>
        <taxon>Eukaryota</taxon>
        <taxon>Fungi</taxon>
        <taxon>Dikarya</taxon>
        <taxon>Ascomycota</taxon>
        <taxon>Pezizomycotina</taxon>
        <taxon>Dothideomycetes</taxon>
        <taxon>Pleosporomycetidae</taxon>
        <taxon>Pleosporales</taxon>
        <taxon>Pleosporineae</taxon>
        <taxon>Pleosporaceae</taxon>
        <taxon>Decorospora</taxon>
    </lineage>
</organism>
<evidence type="ECO:0000313" key="2">
    <source>
        <dbReference type="Proteomes" id="UP000800040"/>
    </source>
</evidence>
<name>A0A6A5KG41_9PLEO</name>
<evidence type="ECO:0000313" key="1">
    <source>
        <dbReference type="EMBL" id="KAF1833454.1"/>
    </source>
</evidence>
<protein>
    <submittedName>
        <fullName evidence="1">Uncharacterized protein</fullName>
    </submittedName>
</protein>
<sequence length="613" mass="68415">MSRENPFHALLQVPEIMNGPIITERVACRDHTRLLKPKSEPALARKNEYRHTMLHEFAAACASDSSAQAQAIPFAEMLQKFVALADALDKSKAVAFLLGTADSVHAADSEEKEAAAKMYLSPPREKFCSLRCHDILHPLLVALVAFRLGGPVNATFSIHEHEWKLPVDADNHVPAFYSEGDTADLFDEFRITVVWEMRDDKKTALSGTHSVFLSGDAVPRPVAAVGPQSKETTTAPITIVYSSGQAALYYDSVDPDAVRKSISADFHLNTLTDEDIRLVGTTSKTTSQGRLSLTELVTSFPIEDYNTIFHNLLFDTVSLDKIVTALSTLTVPPPPPPSPDTRQQSLELRFEQYKKDNWAHLPPEIKILETDIHLRGIHATPGHFLQSLVLKARRDIHLPIGMNLFPQNPLEETIEPARKFIRDLPEALISRRIANYASALIDREYTAEDLLSPRRINQLAQALEHCCLQLISTGFIHDAFGLPSIAALARVFGAAIDGIKEVQMRPEPWIEAVDLNIYRTRCLYLFWCVDWLVCYLLKPLPGPCMTVDVGEGSAQFQVVMGQLRRARGEYLKFGIALLRNWVAWGLLVDSLPQGGFTVRRGKRGERRAAAFRD</sequence>
<keyword evidence="2" id="KW-1185">Reference proteome</keyword>
<dbReference type="EMBL" id="ML975318">
    <property type="protein sequence ID" value="KAF1833454.1"/>
    <property type="molecule type" value="Genomic_DNA"/>
</dbReference>